<accession>A0A523W559</accession>
<name>A0A523W559_UNCAE</name>
<keyword evidence="2 4" id="KW-0489">Methyltransferase</keyword>
<comment type="caution">
    <text evidence="4">The sequence shown here is derived from an EMBL/GenBank/DDBJ whole genome shotgun (WGS) entry which is preliminary data.</text>
</comment>
<dbReference type="AlphaFoldDB" id="A0A523W559"/>
<protein>
    <submittedName>
        <fullName evidence="4">Trimethylamine methyltransferase</fullName>
    </submittedName>
</protein>
<feature type="non-terminal residue" evidence="4">
    <location>
        <position position="321"/>
    </location>
</feature>
<dbReference type="GO" id="GO:0015948">
    <property type="term" value="P:methanogenesis"/>
    <property type="evidence" value="ECO:0007669"/>
    <property type="project" value="InterPro"/>
</dbReference>
<dbReference type="InterPro" id="IPR010426">
    <property type="entry name" value="MTTB_MeTrfase"/>
</dbReference>
<dbReference type="Pfam" id="PF06253">
    <property type="entry name" value="MTTB"/>
    <property type="match status" value="1"/>
</dbReference>
<gene>
    <name evidence="4" type="ORF">E3J48_04680</name>
</gene>
<dbReference type="GO" id="GO:0032259">
    <property type="term" value="P:methylation"/>
    <property type="evidence" value="ECO:0007669"/>
    <property type="project" value="UniProtKB-KW"/>
</dbReference>
<dbReference type="Proteomes" id="UP000319130">
    <property type="component" value="Unassembled WGS sequence"/>
</dbReference>
<organism evidence="4 5">
    <name type="scientific">Aerophobetes bacterium</name>
    <dbReference type="NCBI Taxonomy" id="2030807"/>
    <lineage>
        <taxon>Bacteria</taxon>
        <taxon>Candidatus Aerophobota</taxon>
    </lineage>
</organism>
<evidence type="ECO:0000256" key="2">
    <source>
        <dbReference type="ARBA" id="ARBA00022603"/>
    </source>
</evidence>
<evidence type="ECO:0000313" key="5">
    <source>
        <dbReference type="Proteomes" id="UP000319130"/>
    </source>
</evidence>
<keyword evidence="3 4" id="KW-0808">Transferase</keyword>
<reference evidence="4 5" key="1">
    <citation type="submission" date="2019-03" db="EMBL/GenBank/DDBJ databases">
        <title>Metabolic potential of uncultured bacteria and archaea associated with petroleum seepage in deep-sea sediments.</title>
        <authorList>
            <person name="Dong X."/>
            <person name="Hubert C."/>
        </authorList>
    </citation>
    <scope>NUCLEOTIDE SEQUENCE [LARGE SCALE GENOMIC DNA]</scope>
    <source>
        <strain evidence="4">E29_bin52</strain>
    </source>
</reference>
<dbReference type="GO" id="GO:0008168">
    <property type="term" value="F:methyltransferase activity"/>
    <property type="evidence" value="ECO:0007669"/>
    <property type="project" value="UniProtKB-KW"/>
</dbReference>
<proteinExistence type="inferred from homology"/>
<evidence type="ECO:0000256" key="3">
    <source>
        <dbReference type="ARBA" id="ARBA00022679"/>
    </source>
</evidence>
<dbReference type="Gene3D" id="3.20.20.480">
    <property type="entry name" value="Trimethylamine methyltransferase-like"/>
    <property type="match status" value="1"/>
</dbReference>
<dbReference type="EMBL" id="SOIZ01000204">
    <property type="protein sequence ID" value="TET62143.1"/>
    <property type="molecule type" value="Genomic_DNA"/>
</dbReference>
<evidence type="ECO:0000256" key="1">
    <source>
        <dbReference type="ARBA" id="ARBA00007137"/>
    </source>
</evidence>
<evidence type="ECO:0000313" key="4">
    <source>
        <dbReference type="EMBL" id="TET62143.1"/>
    </source>
</evidence>
<dbReference type="InterPro" id="IPR038601">
    <property type="entry name" value="MttB-like_sf"/>
</dbReference>
<comment type="similarity">
    <text evidence="1">Belongs to the trimethylamine methyltransferase family.</text>
</comment>
<sequence length="321" mass="34716">MAQPKLEFLTAEEVESIHSTSLKILEETGVIFPVKEALGVFHERGAKVNHETGLVKIPPDIVEEAIAKVPSGVTLFARDPKYDVPVQKETVTFGTIGNATHVLDLETGERRRATNRDLADITRVIDACQNILHLEPQVTPQDVPKEASYQYSWATTLKNTVKHVRLSAHGKDGVQDGIKMGSAIAGGQQALKAKPFISFMALIPSPLAHDPTVCEGFMEAARLGFPIWFESGPVAGASAPVTLAGALALNNAEVLSGIVLAQLVRPGTPVIYGSFLRIMDMRTGNVSISSPEFCIFRPCIASLARYYKMPSWAGVMLNDAK</sequence>